<sequence length="156" mass="16443">MRVDDTLSLRPATDADAELISGWTQAPEVHEGWGGTPLSVAEVLAKYTGRRAPRVASYLVVEGAEPVGYLQAWQDESACGLDLFIAAPAQGRGIGPRVARALAVALDALGWRPLTVDPAVGNERAVRAWQAAGFVMTGQQGVDHGRPTHLMVFGGG</sequence>
<keyword evidence="3" id="KW-1185">Reference proteome</keyword>
<dbReference type="InterPro" id="IPR016181">
    <property type="entry name" value="Acyl_CoA_acyltransferase"/>
</dbReference>
<dbReference type="Pfam" id="PF13523">
    <property type="entry name" value="Acetyltransf_8"/>
    <property type="match status" value="1"/>
</dbReference>
<dbReference type="InterPro" id="IPR000182">
    <property type="entry name" value="GNAT_dom"/>
</dbReference>
<organism evidence="2 3">
    <name type="scientific">Flexivirga aerilata</name>
    <dbReference type="NCBI Taxonomy" id="1656889"/>
    <lineage>
        <taxon>Bacteria</taxon>
        <taxon>Bacillati</taxon>
        <taxon>Actinomycetota</taxon>
        <taxon>Actinomycetes</taxon>
        <taxon>Micrococcales</taxon>
        <taxon>Dermacoccaceae</taxon>
        <taxon>Flexivirga</taxon>
    </lineage>
</organism>
<comment type="caution">
    <text evidence="2">The sequence shown here is derived from an EMBL/GenBank/DDBJ whole genome shotgun (WGS) entry which is preliminary data.</text>
</comment>
<protein>
    <submittedName>
        <fullName evidence="2">GNAT family N-acetyltransferase</fullName>
    </submittedName>
</protein>
<name>A0A849AH44_9MICO</name>
<dbReference type="Proteomes" id="UP000557772">
    <property type="component" value="Unassembled WGS sequence"/>
</dbReference>
<accession>A0A849AH44</accession>
<dbReference type="AlphaFoldDB" id="A0A849AH44"/>
<dbReference type="Gene3D" id="3.40.630.30">
    <property type="match status" value="1"/>
</dbReference>
<dbReference type="GO" id="GO:0016747">
    <property type="term" value="F:acyltransferase activity, transferring groups other than amino-acyl groups"/>
    <property type="evidence" value="ECO:0007669"/>
    <property type="project" value="InterPro"/>
</dbReference>
<evidence type="ECO:0000313" key="2">
    <source>
        <dbReference type="EMBL" id="NNG38528.1"/>
    </source>
</evidence>
<dbReference type="SUPFAM" id="SSF55729">
    <property type="entry name" value="Acyl-CoA N-acyltransferases (Nat)"/>
    <property type="match status" value="1"/>
</dbReference>
<reference evidence="2 3" key="1">
    <citation type="submission" date="2020-05" db="EMBL/GenBank/DDBJ databases">
        <title>Flexivirga sp. ID2601S isolated from air conditioner.</title>
        <authorList>
            <person name="Kim D.H."/>
        </authorList>
    </citation>
    <scope>NUCLEOTIDE SEQUENCE [LARGE SCALE GENOMIC DNA]</scope>
    <source>
        <strain evidence="2 3">ID2601S</strain>
    </source>
</reference>
<evidence type="ECO:0000313" key="3">
    <source>
        <dbReference type="Proteomes" id="UP000557772"/>
    </source>
</evidence>
<feature type="domain" description="N-acetyltransferase" evidence="1">
    <location>
        <begin position="7"/>
        <end position="156"/>
    </location>
</feature>
<dbReference type="EMBL" id="JABENB010000001">
    <property type="protein sequence ID" value="NNG38528.1"/>
    <property type="molecule type" value="Genomic_DNA"/>
</dbReference>
<dbReference type="PROSITE" id="PS51186">
    <property type="entry name" value="GNAT"/>
    <property type="match status" value="1"/>
</dbReference>
<keyword evidence="2" id="KW-0808">Transferase</keyword>
<gene>
    <name evidence="2" type="ORF">HJ588_04460</name>
</gene>
<proteinExistence type="predicted"/>
<evidence type="ECO:0000259" key="1">
    <source>
        <dbReference type="PROSITE" id="PS51186"/>
    </source>
</evidence>